<protein>
    <submittedName>
        <fullName evidence="3">CHAP domain-containing protein</fullName>
    </submittedName>
</protein>
<reference evidence="3 4" key="1">
    <citation type="submission" date="2020-08" db="EMBL/GenBank/DDBJ databases">
        <title>Genome public.</title>
        <authorList>
            <person name="Liu C."/>
            <person name="Sun Q."/>
        </authorList>
    </citation>
    <scope>NUCLEOTIDE SEQUENCE [LARGE SCALE GENOMIC DNA]</scope>
    <source>
        <strain evidence="3 4">BX3</strain>
    </source>
</reference>
<organism evidence="3 4">
    <name type="scientific">Jutongia hominis</name>
    <dbReference type="NCBI Taxonomy" id="2763664"/>
    <lineage>
        <taxon>Bacteria</taxon>
        <taxon>Bacillati</taxon>
        <taxon>Bacillota</taxon>
        <taxon>Clostridia</taxon>
        <taxon>Lachnospirales</taxon>
        <taxon>Lachnospiraceae</taxon>
        <taxon>Jutongia</taxon>
    </lineage>
</organism>
<evidence type="ECO:0000313" key="3">
    <source>
        <dbReference type="EMBL" id="MBC8557487.1"/>
    </source>
</evidence>
<gene>
    <name evidence="3" type="ORF">H8700_07180</name>
</gene>
<feature type="chain" id="PRO_5047248894" evidence="1">
    <location>
        <begin position="34"/>
        <end position="542"/>
    </location>
</feature>
<dbReference type="SUPFAM" id="SSF54001">
    <property type="entry name" value="Cysteine proteinases"/>
    <property type="match status" value="1"/>
</dbReference>
<dbReference type="Proteomes" id="UP000637513">
    <property type="component" value="Unassembled WGS sequence"/>
</dbReference>
<feature type="domain" description="Peptidase C51" evidence="2">
    <location>
        <begin position="387"/>
        <end position="498"/>
    </location>
</feature>
<evidence type="ECO:0000259" key="2">
    <source>
        <dbReference type="Pfam" id="PF05257"/>
    </source>
</evidence>
<keyword evidence="4" id="KW-1185">Reference proteome</keyword>
<dbReference type="RefSeq" id="WP_249304708.1">
    <property type="nucleotide sequence ID" value="NZ_JACRSW010000027.1"/>
</dbReference>
<proteinExistence type="predicted"/>
<dbReference type="EMBL" id="JACRSW010000027">
    <property type="protein sequence ID" value="MBC8557487.1"/>
    <property type="molecule type" value="Genomic_DNA"/>
</dbReference>
<comment type="caution">
    <text evidence="3">The sequence shown here is derived from an EMBL/GenBank/DDBJ whole genome shotgun (WGS) entry which is preliminary data.</text>
</comment>
<dbReference type="Gene3D" id="3.90.1720.10">
    <property type="entry name" value="endopeptidase domain like (from Nostoc punctiforme)"/>
    <property type="match status" value="1"/>
</dbReference>
<sequence length="542" mass="58317">MIMKKKSQIMMAITGMLLAGSVFCLNHPAKASAATIRSYTIGSGNTTVYSNTGLSKRYGTIYGSDELRVLRVTDRYCKVTYPVSRGTKTGYIQTRALLTKTTGGSYRSRAKIIAYKHPGGGSYGYISGGDTVKVLGTYGNYTQVKYPVSGGYKYAFIATSSCNSYITSSQSSSSSGGSVSGGYSSGSAAGKLASYGSKQVRCYTLSAQGKVYAYKDVALRNRTTGSYISCASDEVYVQSVNLSYGSVCLSYPVSGGRKSMYFKISDIMASPSSGVSNYWISKRAYTYKWASSSARYGYVENENVTVVGSSGAYTQIIYSIGGGKYKMGFIKTGEMSTGSSNINSDPVITVNGDCSAIQRNIYNLAMASLGNRGAAYQRWAGLSYNDPYCVAYATYIANQAMIQAGYSASQAVSIVPKHVSTTKMAQWYSERGRYHSYVAWYKSSRGVHMTKNTTISSYTPQVGDLVAIDNDGAIASGPDHTGIVISVNNDRIVLAEGNTGSGTNATRTVKTHTYYKGRPYWYRLDYSKAKIVGFATPAYAGN</sequence>
<dbReference type="InterPro" id="IPR038765">
    <property type="entry name" value="Papain-like_cys_pep_sf"/>
</dbReference>
<name>A0ABR7MUL3_9FIRM</name>
<dbReference type="Pfam" id="PF05257">
    <property type="entry name" value="CHAP"/>
    <property type="match status" value="1"/>
</dbReference>
<dbReference type="InterPro" id="IPR007921">
    <property type="entry name" value="CHAP_dom"/>
</dbReference>
<accession>A0ABR7MUL3</accession>
<keyword evidence="1" id="KW-0732">Signal</keyword>
<feature type="signal peptide" evidence="1">
    <location>
        <begin position="1"/>
        <end position="33"/>
    </location>
</feature>
<evidence type="ECO:0000313" key="4">
    <source>
        <dbReference type="Proteomes" id="UP000637513"/>
    </source>
</evidence>
<evidence type="ECO:0000256" key="1">
    <source>
        <dbReference type="SAM" id="SignalP"/>
    </source>
</evidence>